<evidence type="ECO:0000313" key="1">
    <source>
        <dbReference type="Proteomes" id="UP000887565"/>
    </source>
</evidence>
<organism evidence="1 2">
    <name type="scientific">Romanomermis culicivorax</name>
    <name type="common">Nematode worm</name>
    <dbReference type="NCBI Taxonomy" id="13658"/>
    <lineage>
        <taxon>Eukaryota</taxon>
        <taxon>Metazoa</taxon>
        <taxon>Ecdysozoa</taxon>
        <taxon>Nematoda</taxon>
        <taxon>Enoplea</taxon>
        <taxon>Dorylaimia</taxon>
        <taxon>Mermithida</taxon>
        <taxon>Mermithoidea</taxon>
        <taxon>Mermithidae</taxon>
        <taxon>Romanomermis</taxon>
    </lineage>
</organism>
<keyword evidence="1" id="KW-1185">Reference proteome</keyword>
<evidence type="ECO:0000313" key="2">
    <source>
        <dbReference type="WBParaSite" id="nRc.2.0.1.t35800-RA"/>
    </source>
</evidence>
<accession>A0A915KBQ6</accession>
<sequence>SIDLRRIFDQKELKKEFKLYKLAGLIFFCNKSIKSRNLNSIFVFLDRACQDLSIYVAFSTKKVKERILTI</sequence>
<dbReference type="WBParaSite" id="nRc.2.0.1.t35800-RA">
    <property type="protein sequence ID" value="nRc.2.0.1.t35800-RA"/>
    <property type="gene ID" value="nRc.2.0.1.g35800"/>
</dbReference>
<name>A0A915KBQ6_ROMCU</name>
<proteinExistence type="predicted"/>
<dbReference type="Proteomes" id="UP000887565">
    <property type="component" value="Unplaced"/>
</dbReference>
<reference evidence="2" key="1">
    <citation type="submission" date="2022-11" db="UniProtKB">
        <authorList>
            <consortium name="WormBaseParasite"/>
        </authorList>
    </citation>
    <scope>IDENTIFICATION</scope>
</reference>
<protein>
    <submittedName>
        <fullName evidence="2">Uncharacterized protein</fullName>
    </submittedName>
</protein>
<dbReference type="AlphaFoldDB" id="A0A915KBQ6"/>